<evidence type="ECO:0000256" key="10">
    <source>
        <dbReference type="SAM" id="MobiDB-lite"/>
    </source>
</evidence>
<dbReference type="PANTHER" id="PTHR15201">
    <property type="entry name" value="CRSP70"/>
    <property type="match status" value="1"/>
</dbReference>
<evidence type="ECO:0000256" key="5">
    <source>
        <dbReference type="ARBA" id="ARBA00023159"/>
    </source>
</evidence>
<dbReference type="Proteomes" id="UP000291343">
    <property type="component" value="Unassembled WGS sequence"/>
</dbReference>
<gene>
    <name evidence="12" type="ORF">LSTR_LSTR003872</name>
</gene>
<evidence type="ECO:0000256" key="2">
    <source>
        <dbReference type="ARBA" id="ARBA00009681"/>
    </source>
</evidence>
<dbReference type="GO" id="GO:0010628">
    <property type="term" value="P:positive regulation of gene expression"/>
    <property type="evidence" value="ECO:0007669"/>
    <property type="project" value="TreeGrafter"/>
</dbReference>
<feature type="compositionally biased region" description="Pro residues" evidence="10">
    <location>
        <begin position="211"/>
        <end position="220"/>
    </location>
</feature>
<feature type="compositionally biased region" description="Low complexity" evidence="10">
    <location>
        <begin position="109"/>
        <end position="128"/>
    </location>
</feature>
<feature type="region of interest" description="Disordered" evidence="10">
    <location>
        <begin position="108"/>
        <end position="313"/>
    </location>
</feature>
<dbReference type="GO" id="GO:0070847">
    <property type="term" value="C:core mediator complex"/>
    <property type="evidence" value="ECO:0007669"/>
    <property type="project" value="TreeGrafter"/>
</dbReference>
<evidence type="ECO:0000256" key="8">
    <source>
        <dbReference type="ARBA" id="ARBA00031968"/>
    </source>
</evidence>
<dbReference type="SMR" id="A0A482XEV1"/>
<dbReference type="STRING" id="195883.A0A482XEV1"/>
<dbReference type="SMART" id="SM00509">
    <property type="entry name" value="TFS2N"/>
    <property type="match status" value="1"/>
</dbReference>
<dbReference type="InterPro" id="IPR017923">
    <property type="entry name" value="TFIIS_N"/>
</dbReference>
<feature type="compositionally biased region" description="Basic and acidic residues" evidence="10">
    <location>
        <begin position="288"/>
        <end position="300"/>
    </location>
</feature>
<dbReference type="SUPFAM" id="SSF47676">
    <property type="entry name" value="Conserved domain common to transcription factors TFIIS, elongin A, CRSP70"/>
    <property type="match status" value="1"/>
</dbReference>
<dbReference type="PANTHER" id="PTHR15201:SF1">
    <property type="entry name" value="MEDIATOR OF RNA POLYMERASE II TRANSCRIPTION SUBUNIT 26"/>
    <property type="match status" value="1"/>
</dbReference>
<feature type="compositionally biased region" description="Polar residues" evidence="10">
    <location>
        <begin position="405"/>
        <end position="419"/>
    </location>
</feature>
<keyword evidence="4" id="KW-0805">Transcription regulation</keyword>
<evidence type="ECO:0000313" key="12">
    <source>
        <dbReference type="EMBL" id="RZF44232.1"/>
    </source>
</evidence>
<keyword evidence="13" id="KW-1185">Reference proteome</keyword>
<dbReference type="EMBL" id="QKKF02011224">
    <property type="protein sequence ID" value="RZF44232.1"/>
    <property type="molecule type" value="Genomic_DNA"/>
</dbReference>
<dbReference type="InterPro" id="IPR003617">
    <property type="entry name" value="TFIIS/CRSP70_N_sub"/>
</dbReference>
<dbReference type="InParanoid" id="A0A482XEV1"/>
<sequence>MSAISAVWLYVGWGAVHFETNYGLMQHSPFEIKEKLLKALDKEYNVVDMAAVVEIVSILERTAITKEALETTRLGRYINELRRKTSNDSLARRAKDLVRRWRDMILPTSGATAAEQPPAAAPSSGGATQPPPPPVAQNGSSGVRAPRIQSPATSPVQQLSGATHDTASVPRTHASNKRLRKEVAPPLDAAAPPPPPAKKPKLNGASLPVPAAAPPPPPPDECSRDSGATNECEIVTIVDDDDDELHQTDTDSKLSSSKTKKSRQKDKKSSNLTSTSSSEKRRSKSDKKRLGGDDILKEKIASIARTPRVKTTQELVADLRSRRNSETAATVDSDVKVVAADAACDELVLSRNKTEHIEKFLRSQKQESDDDSVVVVDLVEESEASKKKGADGKERSTKDHKRSKQATGTDQSESSNPERTLQEILSRLPPLDVDSIVWDESPPVSPPPPREITLDDVDRLHNENVENLNGNYDHAPTEPLQPHSSTTDGTFREWHETVSRTSYNGELLHILPYVVID</sequence>
<evidence type="ECO:0000256" key="1">
    <source>
        <dbReference type="ARBA" id="ARBA00004123"/>
    </source>
</evidence>
<comment type="subcellular location">
    <subcellularLocation>
        <location evidence="1 9">Nucleus</location>
    </subcellularLocation>
</comment>
<keyword evidence="5" id="KW-0010">Activator</keyword>
<dbReference type="PROSITE" id="PS51319">
    <property type="entry name" value="TFIIS_N"/>
    <property type="match status" value="1"/>
</dbReference>
<dbReference type="GO" id="GO:0016592">
    <property type="term" value="C:mediator complex"/>
    <property type="evidence" value="ECO:0007669"/>
    <property type="project" value="InterPro"/>
</dbReference>
<comment type="caution">
    <text evidence="12">The sequence shown here is derived from an EMBL/GenBank/DDBJ whole genome shotgun (WGS) entry which is preliminary data.</text>
</comment>
<evidence type="ECO:0000256" key="6">
    <source>
        <dbReference type="ARBA" id="ARBA00023163"/>
    </source>
</evidence>
<reference evidence="12 13" key="1">
    <citation type="journal article" date="2017" name="Gigascience">
        <title>Genome sequence of the small brown planthopper, Laodelphax striatellus.</title>
        <authorList>
            <person name="Zhu J."/>
            <person name="Jiang F."/>
            <person name="Wang X."/>
            <person name="Yang P."/>
            <person name="Bao Y."/>
            <person name="Zhao W."/>
            <person name="Wang W."/>
            <person name="Lu H."/>
            <person name="Wang Q."/>
            <person name="Cui N."/>
            <person name="Li J."/>
            <person name="Chen X."/>
            <person name="Luo L."/>
            <person name="Yu J."/>
            <person name="Kang L."/>
            <person name="Cui F."/>
        </authorList>
    </citation>
    <scope>NUCLEOTIDE SEQUENCE [LARGE SCALE GENOMIC DNA]</scope>
    <source>
        <strain evidence="12">Lst14</strain>
    </source>
</reference>
<feature type="compositionally biased region" description="Polar residues" evidence="10">
    <location>
        <begin position="150"/>
        <end position="166"/>
    </location>
</feature>
<dbReference type="Gene3D" id="1.20.930.10">
    <property type="entry name" value="Conserved domain common to transcription factors TFIIS, elongin A, CRSP70"/>
    <property type="match status" value="1"/>
</dbReference>
<dbReference type="AlphaFoldDB" id="A0A482XEV1"/>
<dbReference type="InterPro" id="IPR035441">
    <property type="entry name" value="TFIIS/LEDGF_dom_sf"/>
</dbReference>
<accession>A0A482XEV1</accession>
<feature type="region of interest" description="Disordered" evidence="10">
    <location>
        <begin position="382"/>
        <end position="419"/>
    </location>
</feature>
<keyword evidence="7 9" id="KW-0539">Nucleus</keyword>
<protein>
    <recommendedName>
        <fullName evidence="3">Mediator of RNA polymerase II transcription subunit 26</fullName>
    </recommendedName>
    <alternativeName>
        <fullName evidence="8">Mediator complex subunit 26</fullName>
    </alternativeName>
</protein>
<proteinExistence type="inferred from homology"/>
<keyword evidence="6" id="KW-0804">Transcription</keyword>
<comment type="similarity">
    <text evidence="2">Belongs to the Mediator complex subunit 26 family.</text>
</comment>
<dbReference type="InterPro" id="IPR042376">
    <property type="entry name" value="MED26"/>
</dbReference>
<evidence type="ECO:0000256" key="7">
    <source>
        <dbReference type="ARBA" id="ARBA00023242"/>
    </source>
</evidence>
<name>A0A482XEV1_LAOST</name>
<evidence type="ECO:0000256" key="3">
    <source>
        <dbReference type="ARBA" id="ARBA00019686"/>
    </source>
</evidence>
<evidence type="ECO:0000256" key="4">
    <source>
        <dbReference type="ARBA" id="ARBA00023015"/>
    </source>
</evidence>
<evidence type="ECO:0000256" key="9">
    <source>
        <dbReference type="PROSITE-ProRule" id="PRU00649"/>
    </source>
</evidence>
<organism evidence="12 13">
    <name type="scientific">Laodelphax striatellus</name>
    <name type="common">Small brown planthopper</name>
    <name type="synonym">Delphax striatella</name>
    <dbReference type="NCBI Taxonomy" id="195883"/>
    <lineage>
        <taxon>Eukaryota</taxon>
        <taxon>Metazoa</taxon>
        <taxon>Ecdysozoa</taxon>
        <taxon>Arthropoda</taxon>
        <taxon>Hexapoda</taxon>
        <taxon>Insecta</taxon>
        <taxon>Pterygota</taxon>
        <taxon>Neoptera</taxon>
        <taxon>Paraneoptera</taxon>
        <taxon>Hemiptera</taxon>
        <taxon>Auchenorrhyncha</taxon>
        <taxon>Fulgoroidea</taxon>
        <taxon>Delphacidae</taxon>
        <taxon>Criomorphinae</taxon>
        <taxon>Laodelphax</taxon>
    </lineage>
</organism>
<dbReference type="GO" id="GO:0006357">
    <property type="term" value="P:regulation of transcription by RNA polymerase II"/>
    <property type="evidence" value="ECO:0007669"/>
    <property type="project" value="InterPro"/>
</dbReference>
<dbReference type="OrthoDB" id="550309at2759"/>
<dbReference type="Pfam" id="PF08711">
    <property type="entry name" value="Med26"/>
    <property type="match status" value="1"/>
</dbReference>
<evidence type="ECO:0000259" key="11">
    <source>
        <dbReference type="PROSITE" id="PS51319"/>
    </source>
</evidence>
<feature type="domain" description="TFIIS N-terminal" evidence="11">
    <location>
        <begin position="31"/>
        <end position="108"/>
    </location>
</feature>
<feature type="region of interest" description="Disordered" evidence="10">
    <location>
        <begin position="469"/>
        <end position="489"/>
    </location>
</feature>
<feature type="compositionally biased region" description="Basic and acidic residues" evidence="10">
    <location>
        <begin position="383"/>
        <end position="397"/>
    </location>
</feature>
<evidence type="ECO:0000313" key="13">
    <source>
        <dbReference type="Proteomes" id="UP000291343"/>
    </source>
</evidence>
<dbReference type="GO" id="GO:0003712">
    <property type="term" value="F:transcription coregulator activity"/>
    <property type="evidence" value="ECO:0007669"/>
    <property type="project" value="TreeGrafter"/>
</dbReference>